<feature type="region of interest" description="Disordered" evidence="1">
    <location>
        <begin position="87"/>
        <end position="119"/>
    </location>
</feature>
<feature type="region of interest" description="Disordered" evidence="1">
    <location>
        <begin position="280"/>
        <end position="313"/>
    </location>
</feature>
<gene>
    <name evidence="2" type="ORF">EGW08_021184</name>
</gene>
<comment type="caution">
    <text evidence="2">The sequence shown here is derived from an EMBL/GenBank/DDBJ whole genome shotgun (WGS) entry which is preliminary data.</text>
</comment>
<dbReference type="OrthoDB" id="377549at2759"/>
<name>A0A433SP78_ELYCH</name>
<evidence type="ECO:0000256" key="1">
    <source>
        <dbReference type="SAM" id="MobiDB-lite"/>
    </source>
</evidence>
<evidence type="ECO:0000313" key="3">
    <source>
        <dbReference type="Proteomes" id="UP000271974"/>
    </source>
</evidence>
<protein>
    <submittedName>
        <fullName evidence="2">Uncharacterized protein</fullName>
    </submittedName>
</protein>
<organism evidence="2 3">
    <name type="scientific">Elysia chlorotica</name>
    <name type="common">Eastern emerald elysia</name>
    <name type="synonym">Sea slug</name>
    <dbReference type="NCBI Taxonomy" id="188477"/>
    <lineage>
        <taxon>Eukaryota</taxon>
        <taxon>Metazoa</taxon>
        <taxon>Spiralia</taxon>
        <taxon>Lophotrochozoa</taxon>
        <taxon>Mollusca</taxon>
        <taxon>Gastropoda</taxon>
        <taxon>Heterobranchia</taxon>
        <taxon>Euthyneura</taxon>
        <taxon>Panpulmonata</taxon>
        <taxon>Sacoglossa</taxon>
        <taxon>Placobranchoidea</taxon>
        <taxon>Plakobranchidae</taxon>
        <taxon>Elysia</taxon>
    </lineage>
</organism>
<keyword evidence="3" id="KW-1185">Reference proteome</keyword>
<feature type="compositionally biased region" description="Low complexity" evidence="1">
    <location>
        <begin position="300"/>
        <end position="313"/>
    </location>
</feature>
<reference evidence="2 3" key="1">
    <citation type="submission" date="2019-01" db="EMBL/GenBank/DDBJ databases">
        <title>A draft genome assembly of the solar-powered sea slug Elysia chlorotica.</title>
        <authorList>
            <person name="Cai H."/>
            <person name="Li Q."/>
            <person name="Fang X."/>
            <person name="Li J."/>
            <person name="Curtis N.E."/>
            <person name="Altenburger A."/>
            <person name="Shibata T."/>
            <person name="Feng M."/>
            <person name="Maeda T."/>
            <person name="Schwartz J.A."/>
            <person name="Shigenobu S."/>
            <person name="Lundholm N."/>
            <person name="Nishiyama T."/>
            <person name="Yang H."/>
            <person name="Hasebe M."/>
            <person name="Li S."/>
            <person name="Pierce S.K."/>
            <person name="Wang J."/>
        </authorList>
    </citation>
    <scope>NUCLEOTIDE SEQUENCE [LARGE SCALE GENOMIC DNA]</scope>
    <source>
        <strain evidence="2">EC2010</strain>
        <tissue evidence="2">Whole organism of an adult</tissue>
    </source>
</reference>
<feature type="compositionally biased region" description="Polar residues" evidence="1">
    <location>
        <begin position="93"/>
        <end position="111"/>
    </location>
</feature>
<proteinExistence type="predicted"/>
<dbReference type="Proteomes" id="UP000271974">
    <property type="component" value="Unassembled WGS sequence"/>
</dbReference>
<accession>A0A433SP78</accession>
<dbReference type="EMBL" id="RQTK01001280">
    <property type="protein sequence ID" value="RUS71050.1"/>
    <property type="molecule type" value="Genomic_DNA"/>
</dbReference>
<sequence length="313" mass="34704">MSVSFTMEQTLVPWLSQVLDTYGYQAEGNAQIYWLQKICRRLFITLSLIALATCAMLYKDINAVNNQLLLEIRKQNSDIRRSLTDQLHGNLPAQPSHTTTMHSDSDYTSGESDVEDDADSDKTYILPENVQESDLESFMTMPDVDGDSTADQMSMLCELYDLRKEAPEQEEVTSKVDSWLRQSSLGNGNAFGTPVSAINIQGSPYNLRPRNLRGSPDVSPASRVESAKSFSKTVRQMQEISEKNSRLIRAYQQMGVEAQSPGSRGGTLALPLSPLLRENSNASQGLVSPRSGHIKDLERSSIITRSSRGSKNS</sequence>
<dbReference type="STRING" id="188477.A0A433SP78"/>
<evidence type="ECO:0000313" key="2">
    <source>
        <dbReference type="EMBL" id="RUS71050.1"/>
    </source>
</evidence>
<dbReference type="AlphaFoldDB" id="A0A433SP78"/>